<feature type="coiled-coil region" evidence="1">
    <location>
        <begin position="103"/>
        <end position="134"/>
    </location>
</feature>
<organism evidence="3 5">
    <name type="scientific">Tenebrio molitor</name>
    <name type="common">Yellow mealworm beetle</name>
    <dbReference type="NCBI Taxonomy" id="7067"/>
    <lineage>
        <taxon>Eukaryota</taxon>
        <taxon>Metazoa</taxon>
        <taxon>Ecdysozoa</taxon>
        <taxon>Arthropoda</taxon>
        <taxon>Hexapoda</taxon>
        <taxon>Insecta</taxon>
        <taxon>Pterygota</taxon>
        <taxon>Neoptera</taxon>
        <taxon>Endopterygota</taxon>
        <taxon>Coleoptera</taxon>
        <taxon>Polyphaga</taxon>
        <taxon>Cucujiformia</taxon>
        <taxon>Tenebrionidae</taxon>
        <taxon>Tenebrio</taxon>
    </lineage>
</organism>
<evidence type="ECO:0000313" key="5">
    <source>
        <dbReference type="Proteomes" id="UP000719412"/>
    </source>
</evidence>
<reference evidence="3" key="2">
    <citation type="submission" date="2021-08" db="EMBL/GenBank/DDBJ databases">
        <authorList>
            <person name="Eriksson T."/>
        </authorList>
    </citation>
    <scope>NUCLEOTIDE SEQUENCE</scope>
    <source>
        <strain evidence="3">Stoneville</strain>
        <tissue evidence="3">Whole head</tissue>
    </source>
</reference>
<evidence type="ECO:0000313" key="4">
    <source>
        <dbReference type="EMBL" id="KAH0807561.1"/>
    </source>
</evidence>
<feature type="compositionally biased region" description="Polar residues" evidence="2">
    <location>
        <begin position="58"/>
        <end position="67"/>
    </location>
</feature>
<evidence type="ECO:0000256" key="1">
    <source>
        <dbReference type="SAM" id="Coils"/>
    </source>
</evidence>
<name>A0A8J6H5A3_TENMO</name>
<keyword evidence="1" id="KW-0175">Coiled coil</keyword>
<comment type="caution">
    <text evidence="3">The sequence shown here is derived from an EMBL/GenBank/DDBJ whole genome shotgun (WGS) entry which is preliminary data.</text>
</comment>
<keyword evidence="5" id="KW-1185">Reference proteome</keyword>
<dbReference type="Proteomes" id="UP000719412">
    <property type="component" value="Unassembled WGS sequence"/>
</dbReference>
<feature type="region of interest" description="Disordered" evidence="2">
    <location>
        <begin position="1"/>
        <end position="67"/>
    </location>
</feature>
<protein>
    <submittedName>
        <fullName evidence="3">Uncharacterized protein</fullName>
    </submittedName>
</protein>
<dbReference type="EMBL" id="JABDTM020030122">
    <property type="protein sequence ID" value="KAH0807561.1"/>
    <property type="molecule type" value="Genomic_DNA"/>
</dbReference>
<dbReference type="EMBL" id="JABDTM020030123">
    <property type="protein sequence ID" value="KAH0807558.1"/>
    <property type="molecule type" value="Genomic_DNA"/>
</dbReference>
<feature type="region of interest" description="Disordered" evidence="2">
    <location>
        <begin position="154"/>
        <end position="177"/>
    </location>
</feature>
<dbReference type="AlphaFoldDB" id="A0A8J6H5A3"/>
<sequence length="177" mass="20173">MFGPHVLCGRTAPEGRTVRGPEPPARPADGRRRGTYGPTFITVSPLRRSNLSDDNEESTTSSPTRFVSKSRLRCGSLKIQYVLQIVDGTRSKTRRENLEEIDLEELRIEKKSHVKLLQEKIDEKESILKVIEKDAVRPDRWSRTWWSKTSKDASMNMEIGKDEKSAGCKHPRPPCLD</sequence>
<evidence type="ECO:0000313" key="3">
    <source>
        <dbReference type="EMBL" id="KAH0807558.1"/>
    </source>
</evidence>
<proteinExistence type="predicted"/>
<gene>
    <name evidence="4" type="ORF">GEV33_015231</name>
    <name evidence="3" type="ORF">GEV33_015232</name>
</gene>
<accession>A0A8J6H5A3</accession>
<feature type="compositionally biased region" description="Basic residues" evidence="2">
    <location>
        <begin position="167"/>
        <end position="177"/>
    </location>
</feature>
<reference evidence="3" key="1">
    <citation type="journal article" date="2020" name="J Insects Food Feed">
        <title>The yellow mealworm (Tenebrio molitor) genome: a resource for the emerging insects as food and feed industry.</title>
        <authorList>
            <person name="Eriksson T."/>
            <person name="Andere A."/>
            <person name="Kelstrup H."/>
            <person name="Emery V."/>
            <person name="Picard C."/>
        </authorList>
    </citation>
    <scope>NUCLEOTIDE SEQUENCE</scope>
    <source>
        <strain evidence="3">Stoneville</strain>
        <tissue evidence="3">Whole head</tissue>
    </source>
</reference>
<evidence type="ECO:0000256" key="2">
    <source>
        <dbReference type="SAM" id="MobiDB-lite"/>
    </source>
</evidence>